<accession>A0AAD4MIT8</accession>
<protein>
    <submittedName>
        <fullName evidence="2">Uncharacterized protein</fullName>
    </submittedName>
</protein>
<reference evidence="2" key="1">
    <citation type="submission" date="2022-01" db="EMBL/GenBank/DDBJ databases">
        <title>Genome Sequence Resource for Two Populations of Ditylenchus destructor, the Migratory Endoparasitic Phytonematode.</title>
        <authorList>
            <person name="Zhang H."/>
            <person name="Lin R."/>
            <person name="Xie B."/>
        </authorList>
    </citation>
    <scope>NUCLEOTIDE SEQUENCE</scope>
    <source>
        <strain evidence="2">BazhouSP</strain>
    </source>
</reference>
<dbReference type="AlphaFoldDB" id="A0AAD4MIT8"/>
<gene>
    <name evidence="2" type="ORF">DdX_19975</name>
</gene>
<keyword evidence="1" id="KW-1133">Transmembrane helix</keyword>
<dbReference type="Proteomes" id="UP001201812">
    <property type="component" value="Unassembled WGS sequence"/>
</dbReference>
<keyword evidence="3" id="KW-1185">Reference proteome</keyword>
<proteinExistence type="predicted"/>
<keyword evidence="1" id="KW-0812">Transmembrane</keyword>
<comment type="caution">
    <text evidence="2">The sequence shown here is derived from an EMBL/GenBank/DDBJ whole genome shotgun (WGS) entry which is preliminary data.</text>
</comment>
<name>A0AAD4MIT8_9BILA</name>
<evidence type="ECO:0000313" key="3">
    <source>
        <dbReference type="Proteomes" id="UP001201812"/>
    </source>
</evidence>
<feature type="transmembrane region" description="Helical" evidence="1">
    <location>
        <begin position="114"/>
        <end position="133"/>
    </location>
</feature>
<sequence>MTLPLYANGPLLLVWPKADNENVKFWFTLQSYNYFATAPVLMFFLTLDRCLALKLQLLYGIWIRKFTAMAAGLIAFLVYCFSVGSFVLFKLTECKDMDACDILKYSAKPTQPQILCRLSFSTANFALCLYFLWLTRHAFRKRSVITGESAIKYLGIYSNTLVAVDAAICGLYFLKMLSKRDIVVQTVSMGHSKQ</sequence>
<evidence type="ECO:0000256" key="1">
    <source>
        <dbReference type="SAM" id="Phobius"/>
    </source>
</evidence>
<feature type="transmembrane region" description="Helical" evidence="1">
    <location>
        <begin position="25"/>
        <end position="45"/>
    </location>
</feature>
<evidence type="ECO:0000313" key="2">
    <source>
        <dbReference type="EMBL" id="KAI1694694.1"/>
    </source>
</evidence>
<dbReference type="EMBL" id="JAKKPZ010000479">
    <property type="protein sequence ID" value="KAI1694694.1"/>
    <property type="molecule type" value="Genomic_DNA"/>
</dbReference>
<keyword evidence="1" id="KW-0472">Membrane</keyword>
<feature type="transmembrane region" description="Helical" evidence="1">
    <location>
        <begin position="154"/>
        <end position="174"/>
    </location>
</feature>
<organism evidence="2 3">
    <name type="scientific">Ditylenchus destructor</name>
    <dbReference type="NCBI Taxonomy" id="166010"/>
    <lineage>
        <taxon>Eukaryota</taxon>
        <taxon>Metazoa</taxon>
        <taxon>Ecdysozoa</taxon>
        <taxon>Nematoda</taxon>
        <taxon>Chromadorea</taxon>
        <taxon>Rhabditida</taxon>
        <taxon>Tylenchina</taxon>
        <taxon>Tylenchomorpha</taxon>
        <taxon>Sphaerularioidea</taxon>
        <taxon>Anguinidae</taxon>
        <taxon>Anguininae</taxon>
        <taxon>Ditylenchus</taxon>
    </lineage>
</organism>
<feature type="transmembrane region" description="Helical" evidence="1">
    <location>
        <begin position="66"/>
        <end position="89"/>
    </location>
</feature>